<organism evidence="2">
    <name type="scientific">Ananas comosus var. bracteatus</name>
    <name type="common">red pineapple</name>
    <dbReference type="NCBI Taxonomy" id="296719"/>
    <lineage>
        <taxon>Eukaryota</taxon>
        <taxon>Viridiplantae</taxon>
        <taxon>Streptophyta</taxon>
        <taxon>Embryophyta</taxon>
        <taxon>Tracheophyta</taxon>
        <taxon>Spermatophyta</taxon>
        <taxon>Magnoliopsida</taxon>
        <taxon>Liliopsida</taxon>
        <taxon>Poales</taxon>
        <taxon>Bromeliaceae</taxon>
        <taxon>Bromelioideae</taxon>
        <taxon>Ananas</taxon>
    </lineage>
</organism>
<feature type="compositionally biased region" description="Low complexity" evidence="1">
    <location>
        <begin position="148"/>
        <end position="158"/>
    </location>
</feature>
<feature type="region of interest" description="Disordered" evidence="1">
    <location>
        <begin position="148"/>
        <end position="191"/>
    </location>
</feature>
<evidence type="ECO:0000313" key="2">
    <source>
        <dbReference type="EMBL" id="CAD1824720.1"/>
    </source>
</evidence>
<dbReference type="EMBL" id="LR862144">
    <property type="protein sequence ID" value="CAD1824720.1"/>
    <property type="molecule type" value="Genomic_DNA"/>
</dbReference>
<evidence type="ECO:0000256" key="1">
    <source>
        <dbReference type="SAM" id="MobiDB-lite"/>
    </source>
</evidence>
<protein>
    <submittedName>
        <fullName evidence="2">Uncharacterized protein</fullName>
    </submittedName>
</protein>
<reference evidence="2" key="1">
    <citation type="submission" date="2020-07" db="EMBL/GenBank/DDBJ databases">
        <authorList>
            <person name="Lin J."/>
        </authorList>
    </citation>
    <scope>NUCLEOTIDE SEQUENCE</scope>
</reference>
<sequence length="212" mass="23573">MEVTADCHVGNGEPFLIPTFLHTPPPPLPLLRQVPPPLRPGCPALRPRPLLFPFLRLRLCPRLLCHRRGRPRRRPRRLRRRPPHPEGLRPRPPWPSPPCALILDVALSPPATKFLSPRERGDALFKQVGIHLALNRHCLFDAALPTSSTPCPSAPTTLRPSPLSASATNTRDPPRLHGAPSTPPFGSTPPWNWLSRTYIGYPDLEADTQAAE</sequence>
<feature type="region of interest" description="Disordered" evidence="1">
    <location>
        <begin position="71"/>
        <end position="93"/>
    </location>
</feature>
<proteinExistence type="predicted"/>
<gene>
    <name evidence="2" type="ORF">CB5_LOCUS7931</name>
</gene>
<name>A0A6V7P1M0_ANACO</name>
<feature type="compositionally biased region" description="Basic residues" evidence="1">
    <location>
        <begin position="71"/>
        <end position="82"/>
    </location>
</feature>
<dbReference type="AlphaFoldDB" id="A0A6V7P1M0"/>
<accession>A0A6V7P1M0</accession>